<reference evidence="13" key="1">
    <citation type="submission" date="2015-12" db="EMBL/GenBank/DDBJ databases">
        <title>Update maize B73 reference genome by single molecule sequencing technologies.</title>
        <authorList>
            <consortium name="Maize Genome Sequencing Project"/>
            <person name="Ware D."/>
        </authorList>
    </citation>
    <scope>NUCLEOTIDE SEQUENCE [LARGE SCALE GENOMIC DNA]</scope>
    <source>
        <strain evidence="13">cv. B73</strain>
    </source>
</reference>
<evidence type="ECO:0000256" key="9">
    <source>
        <dbReference type="ARBA" id="ARBA00022840"/>
    </source>
</evidence>
<evidence type="ECO:0000256" key="4">
    <source>
        <dbReference type="ARBA" id="ARBA00022643"/>
    </source>
</evidence>
<dbReference type="PANTHER" id="PTHR12714">
    <property type="entry name" value="PROTEIN-S ISOPRENYLCYSTEINE O-METHYLTRANSFERASE"/>
    <property type="match status" value="1"/>
</dbReference>
<dbReference type="GO" id="GO:0005524">
    <property type="term" value="F:ATP binding"/>
    <property type="evidence" value="ECO:0007669"/>
    <property type="project" value="UniProtKB-KW"/>
</dbReference>
<dbReference type="AlphaFoldDB" id="A0A804M5R1"/>
<evidence type="ECO:0000256" key="6">
    <source>
        <dbReference type="ARBA" id="ARBA00022695"/>
    </source>
</evidence>
<dbReference type="Gene3D" id="3.40.50.620">
    <property type="entry name" value="HUPs"/>
    <property type="match status" value="1"/>
</dbReference>
<dbReference type="GO" id="GO:0003919">
    <property type="term" value="F:FMN adenylyltransferase activity"/>
    <property type="evidence" value="ECO:0007669"/>
    <property type="project" value="UniProtKB-EC"/>
</dbReference>
<sequence length="237" mass="26186">MERGAATAAAALGCALRSPSPSASPAPRWPPLHRCPRRGPPGPPRSLLPPARRFRPLDMKKGHSRNSPKTFSSSGHSGVRLNNEGLVNDRLLIDCGEDQDCVLGGIVALGKFDALHIGHRELAMHASKAGTPFLLSFVGMAEVLGWTYRPPIVAHCDRKRVLSSWAPYCRNVVPLEYQVEFSKVRSLSPRQFVERLSKDLRIKGVVAGTDVIFCCRFSIVLHHRAPSLSYLFLYDDR</sequence>
<evidence type="ECO:0000256" key="10">
    <source>
        <dbReference type="SAM" id="MobiDB-lite"/>
    </source>
</evidence>
<evidence type="ECO:0000256" key="5">
    <source>
        <dbReference type="ARBA" id="ARBA00022679"/>
    </source>
</evidence>
<reference evidence="12" key="2">
    <citation type="submission" date="2019-07" db="EMBL/GenBank/DDBJ databases">
        <authorList>
            <person name="Seetharam A."/>
            <person name="Woodhouse M."/>
            <person name="Cannon E."/>
        </authorList>
    </citation>
    <scope>NUCLEOTIDE SEQUENCE [LARGE SCALE GENOMIC DNA]</scope>
    <source>
        <strain evidence="12">cv. B73</strain>
    </source>
</reference>
<accession>A0A804M5R1</accession>
<keyword evidence="5" id="KW-0808">Transferase</keyword>
<evidence type="ECO:0000313" key="12">
    <source>
        <dbReference type="EnsemblPlants" id="Zm00001eb061200_P001"/>
    </source>
</evidence>
<dbReference type="InterPro" id="IPR015864">
    <property type="entry name" value="FAD_synthase"/>
</dbReference>
<evidence type="ECO:0000256" key="2">
    <source>
        <dbReference type="ARBA" id="ARBA00012393"/>
    </source>
</evidence>
<dbReference type="Gramene" id="Zm00001eb061200_T001">
    <property type="protein sequence ID" value="Zm00001eb061200_P001"/>
    <property type="gene ID" value="Zm00001eb061200"/>
</dbReference>
<feature type="domain" description="FAD synthetase" evidence="11">
    <location>
        <begin position="105"/>
        <end position="213"/>
    </location>
</feature>
<dbReference type="Proteomes" id="UP000007305">
    <property type="component" value="Chromosome 1"/>
</dbReference>
<dbReference type="SUPFAM" id="SSF52374">
    <property type="entry name" value="Nucleotidylyl transferase"/>
    <property type="match status" value="1"/>
</dbReference>
<keyword evidence="7" id="KW-0547">Nucleotide-binding</keyword>
<dbReference type="GO" id="GO:0006747">
    <property type="term" value="P:FAD biosynthetic process"/>
    <property type="evidence" value="ECO:0007669"/>
    <property type="project" value="UniProtKB-UniPathway"/>
</dbReference>
<dbReference type="InterPro" id="IPR014729">
    <property type="entry name" value="Rossmann-like_a/b/a_fold"/>
</dbReference>
<dbReference type="PANTHER" id="PTHR12714:SF20">
    <property type="entry name" value="FAD SYNTHETASE 1, CHLOROPLASTIC-RELATED"/>
    <property type="match status" value="1"/>
</dbReference>
<keyword evidence="13" id="KW-1185">Reference proteome</keyword>
<evidence type="ECO:0000256" key="8">
    <source>
        <dbReference type="ARBA" id="ARBA00022827"/>
    </source>
</evidence>
<evidence type="ECO:0000256" key="3">
    <source>
        <dbReference type="ARBA" id="ARBA00022630"/>
    </source>
</evidence>
<protein>
    <recommendedName>
        <fullName evidence="2">FAD synthase</fullName>
        <ecNumber evidence="2">2.7.7.2</ecNumber>
    </recommendedName>
</protein>
<dbReference type="EnsemblPlants" id="Zm00001eb061200_T001">
    <property type="protein sequence ID" value="Zm00001eb061200_P001"/>
    <property type="gene ID" value="Zm00001eb061200"/>
</dbReference>
<comment type="pathway">
    <text evidence="1">Cofactor biosynthesis; FAD biosynthesis; FAD from FMN: step 1/1.</text>
</comment>
<dbReference type="UniPathway" id="UPA00277">
    <property type="reaction ID" value="UER00407"/>
</dbReference>
<keyword evidence="3" id="KW-0285">Flavoprotein</keyword>
<evidence type="ECO:0000259" key="11">
    <source>
        <dbReference type="Pfam" id="PF06574"/>
    </source>
</evidence>
<feature type="region of interest" description="Disordered" evidence="10">
    <location>
        <begin position="15"/>
        <end position="79"/>
    </location>
</feature>
<dbReference type="OrthoDB" id="414641at2759"/>
<gene>
    <name evidence="12" type="primary">LOC100284794</name>
</gene>
<evidence type="ECO:0000256" key="7">
    <source>
        <dbReference type="ARBA" id="ARBA00022741"/>
    </source>
</evidence>
<keyword evidence="8" id="KW-0274">FAD</keyword>
<dbReference type="GO" id="GO:0009231">
    <property type="term" value="P:riboflavin biosynthetic process"/>
    <property type="evidence" value="ECO:0007669"/>
    <property type="project" value="InterPro"/>
</dbReference>
<evidence type="ECO:0000256" key="1">
    <source>
        <dbReference type="ARBA" id="ARBA00004726"/>
    </source>
</evidence>
<feature type="compositionally biased region" description="Pro residues" evidence="10">
    <location>
        <begin position="38"/>
        <end position="47"/>
    </location>
</feature>
<name>A0A804M5R1_MAIZE</name>
<dbReference type="EC" id="2.7.7.2" evidence="2"/>
<keyword evidence="14" id="KW-1267">Proteomics identification</keyword>
<dbReference type="Pfam" id="PF06574">
    <property type="entry name" value="FAD_syn"/>
    <property type="match status" value="1"/>
</dbReference>
<proteinExistence type="evidence at protein level"/>
<evidence type="ECO:0007829" key="14">
    <source>
        <dbReference type="PeptideAtlas" id="A0A804M5R1"/>
    </source>
</evidence>
<keyword evidence="9" id="KW-0067">ATP-binding</keyword>
<organism evidence="12 13">
    <name type="scientific">Zea mays</name>
    <name type="common">Maize</name>
    <dbReference type="NCBI Taxonomy" id="4577"/>
    <lineage>
        <taxon>Eukaryota</taxon>
        <taxon>Viridiplantae</taxon>
        <taxon>Streptophyta</taxon>
        <taxon>Embryophyta</taxon>
        <taxon>Tracheophyta</taxon>
        <taxon>Spermatophyta</taxon>
        <taxon>Magnoliopsida</taxon>
        <taxon>Liliopsida</taxon>
        <taxon>Poales</taxon>
        <taxon>Poaceae</taxon>
        <taxon>PACMAD clade</taxon>
        <taxon>Panicoideae</taxon>
        <taxon>Andropogonodae</taxon>
        <taxon>Andropogoneae</taxon>
        <taxon>Tripsacinae</taxon>
        <taxon>Zea</taxon>
    </lineage>
</organism>
<keyword evidence="6" id="KW-0548">Nucleotidyltransferase</keyword>
<evidence type="ECO:0000313" key="13">
    <source>
        <dbReference type="Proteomes" id="UP000007305"/>
    </source>
</evidence>
<reference evidence="12" key="3">
    <citation type="submission" date="2021-05" db="UniProtKB">
        <authorList>
            <consortium name="EnsemblPlants"/>
        </authorList>
    </citation>
    <scope>IDENTIFICATION</scope>
    <source>
        <strain evidence="12">cv. B73</strain>
    </source>
</reference>
<feature type="compositionally biased region" description="Polar residues" evidence="10">
    <location>
        <begin position="65"/>
        <end position="76"/>
    </location>
</feature>
<keyword evidence="4" id="KW-0288">FMN</keyword>